<dbReference type="AlphaFoldDB" id="A0A383DQ94"/>
<proteinExistence type="predicted"/>
<gene>
    <name evidence="1" type="ORF">METZ01_LOCUS499287</name>
</gene>
<sequence>MTILINDILNLKKLENTKIRFVVPYVTPNLTVDPKDLFKNDRKELLNWLFWNYGKKKEFKVGQTAIGFVKIEKDKWLLFDISKINNDLNIFNGVGYEYEQIKEFEKYFGRVVIEYKNKDQNMNRWANTVIRDCKVLQILDDIFDDDIFPGYEKVNKSWK</sequence>
<reference evidence="1" key="1">
    <citation type="submission" date="2018-05" db="EMBL/GenBank/DDBJ databases">
        <authorList>
            <person name="Lanie J.A."/>
            <person name="Ng W.-L."/>
            <person name="Kazmierczak K.M."/>
            <person name="Andrzejewski T.M."/>
            <person name="Davidsen T.M."/>
            <person name="Wayne K.J."/>
            <person name="Tettelin H."/>
            <person name="Glass J.I."/>
            <person name="Rusch D."/>
            <person name="Podicherti R."/>
            <person name="Tsui H.-C.T."/>
            <person name="Winkler M.E."/>
        </authorList>
    </citation>
    <scope>NUCLEOTIDE SEQUENCE</scope>
</reference>
<organism evidence="1">
    <name type="scientific">marine metagenome</name>
    <dbReference type="NCBI Taxonomy" id="408172"/>
    <lineage>
        <taxon>unclassified sequences</taxon>
        <taxon>metagenomes</taxon>
        <taxon>ecological metagenomes</taxon>
    </lineage>
</organism>
<evidence type="ECO:0000313" key="1">
    <source>
        <dbReference type="EMBL" id="SVE46433.1"/>
    </source>
</evidence>
<accession>A0A383DQ94</accession>
<name>A0A383DQ94_9ZZZZ</name>
<dbReference type="EMBL" id="UINC01219111">
    <property type="protein sequence ID" value="SVE46433.1"/>
    <property type="molecule type" value="Genomic_DNA"/>
</dbReference>
<feature type="non-terminal residue" evidence="1">
    <location>
        <position position="159"/>
    </location>
</feature>
<protein>
    <submittedName>
        <fullName evidence="1">Uncharacterized protein</fullName>
    </submittedName>
</protein>